<dbReference type="GO" id="GO:0051879">
    <property type="term" value="F:Hsp90 protein binding"/>
    <property type="evidence" value="ECO:0007669"/>
    <property type="project" value="TreeGrafter"/>
</dbReference>
<organism evidence="2">
    <name type="scientific">Chlamydomonas leiostraca</name>
    <dbReference type="NCBI Taxonomy" id="1034604"/>
    <lineage>
        <taxon>Eukaryota</taxon>
        <taxon>Viridiplantae</taxon>
        <taxon>Chlorophyta</taxon>
        <taxon>core chlorophytes</taxon>
        <taxon>Chlorophyceae</taxon>
        <taxon>CS clade</taxon>
        <taxon>Chlamydomonadales</taxon>
        <taxon>Chlamydomonadaceae</taxon>
        <taxon>Chlamydomonas</taxon>
    </lineage>
</organism>
<dbReference type="PANTHER" id="PTHR21207:SF2">
    <property type="entry name" value="PARKIN COREGULATED GENE PROTEIN"/>
    <property type="match status" value="1"/>
</dbReference>
<dbReference type="AlphaFoldDB" id="A0A7S0WWH2"/>
<reference evidence="2" key="1">
    <citation type="submission" date="2021-01" db="EMBL/GenBank/DDBJ databases">
        <authorList>
            <person name="Corre E."/>
            <person name="Pelletier E."/>
            <person name="Niang G."/>
            <person name="Scheremetjew M."/>
            <person name="Finn R."/>
            <person name="Kale V."/>
            <person name="Holt S."/>
            <person name="Cochrane G."/>
            <person name="Meng A."/>
            <person name="Brown T."/>
            <person name="Cohen L."/>
        </authorList>
    </citation>
    <scope>NUCLEOTIDE SEQUENCE</scope>
    <source>
        <strain evidence="2">SAG 11-49</strain>
    </source>
</reference>
<evidence type="ECO:0000256" key="1">
    <source>
        <dbReference type="SAM" id="MobiDB-lite"/>
    </source>
</evidence>
<proteinExistence type="predicted"/>
<sequence>MEVASHGRNNGPVFAPKPLAPLGHGLAGPPAIERQAAPSPGRARPSWNQGAGGAGYESPARDPIPLNGLRHKSLGAFAGAADAAYEKHLQDEGAAYSAQRKSIRAVVGGVADKEAAIRAAERAIRPWSAYAGLGERRGAKFGEMVARAPQSLRHPGVGPEGAPSQFLLPDTEAAEAIGLAAKRVARPGTAQVCAPGAYAAVPGHPARELWPTDIRDPPKYCAGCRDDVHEAWKEDAHVWEPYTPKMRLENLNMLRSKFADALVKGQLCVALNADSRLAPVTWTWRVRDAEGDEVLAQPANMHQDDFVRQLALMYEGIREGHEPWRHLATQAASAFLDTGSKFLVDAVPAVITPLRLALQTYEPSLVGHACLMLQRLVRAHKGVGRALVPHLKHLLPVLALFRKKRFVVHLPPPFCLGAAGSFTGSGEAPETGGRACPVCRVPVDKVADKSVHAARSRAAQLANPHLLNEPPPPEYSRNPLKGRWSQKHVLSEVITTTLDLVVEAGGTPALAAVRAHVPTYHLCNPKD</sequence>
<gene>
    <name evidence="2" type="ORF">CLEI1391_LOCUS13852</name>
</gene>
<dbReference type="PANTHER" id="PTHR21207">
    <property type="entry name" value="PARKIN COREGULATED GENE PROTEIN PARK2 COREGULATED"/>
    <property type="match status" value="1"/>
</dbReference>
<dbReference type="InterPro" id="IPR019399">
    <property type="entry name" value="Parkin_co-regulated_protein"/>
</dbReference>
<name>A0A7S0WWH2_9CHLO</name>
<protein>
    <submittedName>
        <fullName evidence="2">Uncharacterized protein</fullName>
    </submittedName>
</protein>
<dbReference type="Pfam" id="PF10274">
    <property type="entry name" value="ParcG"/>
    <property type="match status" value="1"/>
</dbReference>
<accession>A0A7S0WWH2</accession>
<dbReference type="EMBL" id="HBFB01024658">
    <property type="protein sequence ID" value="CAD8688212.1"/>
    <property type="molecule type" value="Transcribed_RNA"/>
</dbReference>
<dbReference type="GO" id="GO:0030544">
    <property type="term" value="F:Hsp70 protein binding"/>
    <property type="evidence" value="ECO:0007669"/>
    <property type="project" value="TreeGrafter"/>
</dbReference>
<feature type="region of interest" description="Disordered" evidence="1">
    <location>
        <begin position="1"/>
        <end position="64"/>
    </location>
</feature>
<evidence type="ECO:0000313" key="2">
    <source>
        <dbReference type="EMBL" id="CAD8688212.1"/>
    </source>
</evidence>